<evidence type="ECO:0000259" key="9">
    <source>
        <dbReference type="Pfam" id="PF00135"/>
    </source>
</evidence>
<dbReference type="SUPFAM" id="SSF53474">
    <property type="entry name" value="alpha/beta-Hydrolases"/>
    <property type="match status" value="1"/>
</dbReference>
<reference evidence="10 11" key="1">
    <citation type="submission" date="2020-05" db="EMBL/GenBank/DDBJ databases">
        <title>Identification and distribution of gene clusters putatively required for synthesis of sphingolipid metabolism inhibitors in phylogenetically diverse species of the filamentous fungus Fusarium.</title>
        <authorList>
            <person name="Kim H.-S."/>
            <person name="Busman M."/>
            <person name="Brown D.W."/>
            <person name="Divon H."/>
            <person name="Uhlig S."/>
            <person name="Proctor R.H."/>
        </authorList>
    </citation>
    <scope>NUCLEOTIDE SEQUENCE [LARGE SCALE GENOMIC DNA]</scope>
    <source>
        <strain evidence="10 11">NRRL 66235</strain>
    </source>
</reference>
<dbReference type="PROSITE" id="PS00122">
    <property type="entry name" value="CARBOXYLESTERASE_B_1"/>
    <property type="match status" value="1"/>
</dbReference>
<dbReference type="Proteomes" id="UP000544331">
    <property type="component" value="Unassembled WGS sequence"/>
</dbReference>
<feature type="chain" id="PRO_5034469072" description="Carboxylic ester hydrolase" evidence="8">
    <location>
        <begin position="19"/>
        <end position="588"/>
    </location>
</feature>
<dbReference type="Pfam" id="PF00135">
    <property type="entry name" value="COesterase"/>
    <property type="match status" value="1"/>
</dbReference>
<dbReference type="FunFam" id="3.40.50.1820:FF:000213">
    <property type="entry name" value="Carboxylic ester hydrolase"/>
    <property type="match status" value="1"/>
</dbReference>
<evidence type="ECO:0000256" key="4">
    <source>
        <dbReference type="ARBA" id="ARBA00022729"/>
    </source>
</evidence>
<keyword evidence="6" id="KW-0443">Lipid metabolism</keyword>
<dbReference type="GO" id="GO:0006629">
    <property type="term" value="P:lipid metabolic process"/>
    <property type="evidence" value="ECO:0007669"/>
    <property type="project" value="UniProtKB-KW"/>
</dbReference>
<organism evidence="10 11">
    <name type="scientific">Fusarium mundagurra</name>
    <dbReference type="NCBI Taxonomy" id="1567541"/>
    <lineage>
        <taxon>Eukaryota</taxon>
        <taxon>Fungi</taxon>
        <taxon>Dikarya</taxon>
        <taxon>Ascomycota</taxon>
        <taxon>Pezizomycotina</taxon>
        <taxon>Sordariomycetes</taxon>
        <taxon>Hypocreomycetidae</taxon>
        <taxon>Hypocreales</taxon>
        <taxon>Nectriaceae</taxon>
        <taxon>Fusarium</taxon>
        <taxon>Fusarium fujikuroi species complex</taxon>
    </lineage>
</organism>
<feature type="domain" description="Carboxylesterase type B" evidence="9">
    <location>
        <begin position="33"/>
        <end position="555"/>
    </location>
</feature>
<dbReference type="InterPro" id="IPR019826">
    <property type="entry name" value="Carboxylesterase_B_AS"/>
</dbReference>
<gene>
    <name evidence="10" type="ORF">FMUND_12931</name>
</gene>
<dbReference type="EC" id="3.1.1.-" evidence="8"/>
<evidence type="ECO:0000256" key="3">
    <source>
        <dbReference type="ARBA" id="ARBA00022525"/>
    </source>
</evidence>
<dbReference type="InterPro" id="IPR029058">
    <property type="entry name" value="AB_hydrolase_fold"/>
</dbReference>
<protein>
    <recommendedName>
        <fullName evidence="8">Carboxylic ester hydrolase</fullName>
        <ecNumber evidence="8">3.1.1.-</ecNumber>
    </recommendedName>
</protein>
<evidence type="ECO:0000256" key="7">
    <source>
        <dbReference type="ARBA" id="ARBA00023180"/>
    </source>
</evidence>
<keyword evidence="7" id="KW-0325">Glycoprotein</keyword>
<sequence>MLLYRLAYCLLWVGPCLGLPTISEQQKESETATVVLPSATILGNVKNDVESFGGIPYAEPPEGPLRLRPPKRLERHLGTFDGTGAAGACPQMILSTDNVDFLSEVLGSVANLPFIQNVTGQKEDCLSITVARPAGTKAGAKLPVLFWIYGGAFQVGSNFDLLRSSVLLIFSLQLGWSSMYDGTSLIKYGVEIGKPFIFVTVNYRVAGYGFMPGKEVMEDGVGNLGLLDQRMGLEWVADNIKAFGGDPEKVTIWGESAGAISVATHMLLFDGDNTYKGKSLFRGGIMNSGTAIPTDPLDCPRAQAVYDQVVHTAGCADTDDSLNCLRELDFTSFHHAVTSVPGALSYRAVGLSYLPRPDGVVLTDSPDRLIKDRKYAAVPMIIGDQEDEGTMFALFQPNLTTTDSLAKYLSDYYFGHITIEQVFDFIGTYGKGVQAVVNGSPFGTGLLNEVFPGFKRRAAILGDILFTLGRRLYLHSTSSSNPDVPSWSYLSSFDQGTPILGTFHGSDILQVFFGVYDNYAAKSIRAYFINFLYDLDPNDDDDIYPEWPQWASGKQLAHFFADKSKLLDDNFRSDSYEWLAENAESLRY</sequence>
<evidence type="ECO:0000256" key="6">
    <source>
        <dbReference type="ARBA" id="ARBA00023098"/>
    </source>
</evidence>
<dbReference type="EMBL" id="JAAOAN010000550">
    <property type="protein sequence ID" value="KAF5703638.1"/>
    <property type="molecule type" value="Genomic_DNA"/>
</dbReference>
<proteinExistence type="inferred from homology"/>
<keyword evidence="5 8" id="KW-0378">Hydrolase</keyword>
<comment type="similarity">
    <text evidence="2 8">Belongs to the type-B carboxylesterase/lipase family.</text>
</comment>
<evidence type="ECO:0000256" key="1">
    <source>
        <dbReference type="ARBA" id="ARBA00004613"/>
    </source>
</evidence>
<dbReference type="OrthoDB" id="408631at2759"/>
<dbReference type="InterPro" id="IPR002018">
    <property type="entry name" value="CarbesteraseB"/>
</dbReference>
<evidence type="ECO:0000313" key="10">
    <source>
        <dbReference type="EMBL" id="KAF5703638.1"/>
    </source>
</evidence>
<feature type="signal peptide" evidence="8">
    <location>
        <begin position="1"/>
        <end position="18"/>
    </location>
</feature>
<comment type="subcellular location">
    <subcellularLocation>
        <location evidence="1">Secreted</location>
    </subcellularLocation>
</comment>
<accession>A0A8H5Y0R4</accession>
<evidence type="ECO:0000313" key="11">
    <source>
        <dbReference type="Proteomes" id="UP000544331"/>
    </source>
</evidence>
<evidence type="ECO:0000256" key="5">
    <source>
        <dbReference type="ARBA" id="ARBA00022801"/>
    </source>
</evidence>
<dbReference type="AlphaFoldDB" id="A0A8H5Y0R4"/>
<dbReference type="GO" id="GO:0016787">
    <property type="term" value="F:hydrolase activity"/>
    <property type="evidence" value="ECO:0007669"/>
    <property type="project" value="UniProtKB-KW"/>
</dbReference>
<keyword evidence="3" id="KW-0964">Secreted</keyword>
<comment type="caution">
    <text evidence="10">The sequence shown here is derived from an EMBL/GenBank/DDBJ whole genome shotgun (WGS) entry which is preliminary data.</text>
</comment>
<dbReference type="GO" id="GO:0005576">
    <property type="term" value="C:extracellular region"/>
    <property type="evidence" value="ECO:0007669"/>
    <property type="project" value="UniProtKB-SubCell"/>
</dbReference>
<evidence type="ECO:0000256" key="8">
    <source>
        <dbReference type="RuleBase" id="RU361235"/>
    </source>
</evidence>
<name>A0A8H5Y0R4_9HYPO</name>
<dbReference type="InterPro" id="IPR050309">
    <property type="entry name" value="Type-B_Carboxylest/Lipase"/>
</dbReference>
<keyword evidence="11" id="KW-1185">Reference proteome</keyword>
<evidence type="ECO:0000256" key="2">
    <source>
        <dbReference type="ARBA" id="ARBA00005964"/>
    </source>
</evidence>
<dbReference type="PANTHER" id="PTHR11559">
    <property type="entry name" value="CARBOXYLESTERASE"/>
    <property type="match status" value="1"/>
</dbReference>
<dbReference type="Gene3D" id="3.40.50.1820">
    <property type="entry name" value="alpha/beta hydrolase"/>
    <property type="match status" value="1"/>
</dbReference>
<keyword evidence="4 8" id="KW-0732">Signal</keyword>